<dbReference type="PANTHER" id="PTHR33101">
    <property type="entry name" value="ROP GUANINE NUCLEOTIDE EXCHANGE FACTOR 1"/>
    <property type="match status" value="1"/>
</dbReference>
<evidence type="ECO:0000313" key="6">
    <source>
        <dbReference type="Proteomes" id="UP000594263"/>
    </source>
</evidence>
<evidence type="ECO:0000256" key="2">
    <source>
        <dbReference type="PROSITE-ProRule" id="PRU00663"/>
    </source>
</evidence>
<evidence type="ECO:0000256" key="3">
    <source>
        <dbReference type="SAM" id="MobiDB-lite"/>
    </source>
</evidence>
<dbReference type="Gramene" id="Kaladp0048s0639.1.v1.1">
    <property type="protein sequence ID" value="Kaladp0048s0639.1.v1.1"/>
    <property type="gene ID" value="Kaladp0048s0639.v1.1"/>
</dbReference>
<reference evidence="5" key="1">
    <citation type="submission" date="2021-01" db="UniProtKB">
        <authorList>
            <consortium name="EnsemblPlants"/>
        </authorList>
    </citation>
    <scope>IDENTIFICATION</scope>
</reference>
<dbReference type="GO" id="GO:0080092">
    <property type="term" value="P:regulation of pollen tube growth"/>
    <property type="evidence" value="ECO:0007669"/>
    <property type="project" value="EnsemblPlants"/>
</dbReference>
<dbReference type="Gene3D" id="1.20.58.2010">
    <property type="entry name" value="PRONE domain, subdomain 1"/>
    <property type="match status" value="2"/>
</dbReference>
<dbReference type="InterPro" id="IPR038937">
    <property type="entry name" value="RopGEF"/>
</dbReference>
<dbReference type="PANTHER" id="PTHR33101:SF2">
    <property type="entry name" value="ROP GUANINE NUCLEOTIDE EXCHANGE FACTOR 14"/>
    <property type="match status" value="1"/>
</dbReference>
<dbReference type="GO" id="GO:0005085">
    <property type="term" value="F:guanyl-nucleotide exchange factor activity"/>
    <property type="evidence" value="ECO:0007669"/>
    <property type="project" value="UniProtKB-UniRule"/>
</dbReference>
<dbReference type="FunFam" id="1.20.58.2010:FF:000001">
    <property type="entry name" value="Rop guanine nucleotide exchange factor 14"/>
    <property type="match status" value="1"/>
</dbReference>
<evidence type="ECO:0000256" key="1">
    <source>
        <dbReference type="ARBA" id="ARBA00022658"/>
    </source>
</evidence>
<dbReference type="Proteomes" id="UP000594263">
    <property type="component" value="Unplaced"/>
</dbReference>
<dbReference type="InterPro" id="IPR005512">
    <property type="entry name" value="PRONE_dom"/>
</dbReference>
<accession>A0A7N0TYU1</accession>
<feature type="domain" description="PRONE" evidence="4">
    <location>
        <begin position="104"/>
        <end position="474"/>
    </location>
</feature>
<evidence type="ECO:0000313" key="5">
    <source>
        <dbReference type="EnsemblPlants" id="Kaladp0048s0639.1.v1.1"/>
    </source>
</evidence>
<protein>
    <recommendedName>
        <fullName evidence="4">PRONE domain-containing protein</fullName>
    </recommendedName>
</protein>
<dbReference type="Pfam" id="PF03759">
    <property type="entry name" value="PRONE"/>
    <property type="match status" value="1"/>
</dbReference>
<dbReference type="EnsemblPlants" id="Kaladp0048s0639.1.v1.1">
    <property type="protein sequence ID" value="Kaladp0048s0639.1.v1.1"/>
    <property type="gene ID" value="Kaladp0048s0639.v1.1"/>
</dbReference>
<dbReference type="OMA" id="WNFMKDS"/>
<dbReference type="PROSITE" id="PS51334">
    <property type="entry name" value="PRONE"/>
    <property type="match status" value="1"/>
</dbReference>
<dbReference type="AlphaFoldDB" id="A0A7N0TYU1"/>
<name>A0A7N0TYU1_KALFE</name>
<evidence type="ECO:0000259" key="4">
    <source>
        <dbReference type="PROSITE" id="PS51334"/>
    </source>
</evidence>
<feature type="region of interest" description="Disordered" evidence="3">
    <location>
        <begin position="506"/>
        <end position="555"/>
    </location>
</feature>
<dbReference type="FunFam" id="1.20.58.2010:FF:000003">
    <property type="entry name" value="Rop guanine nucleotide exchange factor 14"/>
    <property type="match status" value="1"/>
</dbReference>
<organism evidence="5 6">
    <name type="scientific">Kalanchoe fedtschenkoi</name>
    <name type="common">Lavender scallops</name>
    <name type="synonym">South American air plant</name>
    <dbReference type="NCBI Taxonomy" id="63787"/>
    <lineage>
        <taxon>Eukaryota</taxon>
        <taxon>Viridiplantae</taxon>
        <taxon>Streptophyta</taxon>
        <taxon>Embryophyta</taxon>
        <taxon>Tracheophyta</taxon>
        <taxon>Spermatophyta</taxon>
        <taxon>Magnoliopsida</taxon>
        <taxon>eudicotyledons</taxon>
        <taxon>Gunneridae</taxon>
        <taxon>Pentapetalae</taxon>
        <taxon>Saxifragales</taxon>
        <taxon>Crassulaceae</taxon>
        <taxon>Kalanchoe</taxon>
    </lineage>
</organism>
<sequence>MMMMRSRLNCCSRGKELSLDFDEKERIMTYDGLGSILGNHCFENESKGDGCPTDSLDDDSSCCSSKDVSGSITSKWTMMNDEKHHEWGGLEGGHPRYNYLKGSPCSNEVRLTDVEFMKERFSRLLLGEDVTGGRQGVSTAVALSNAITNLGVSIFGEMWKLEPLSEEKKRRWKKELNWFLSPTNYMVELVPALQSSADGCTMEIMTPKARADIHMNLPALQQLDSMLIDMLDSMVNTEFWYDEGGSRAEGRGGRPGQKWWLPLPQVPGDGLSDSQRKKLMNQGRIVLQVFKAVKSINDSVLLTMPVPAVIRDALPKTGKECLGEELYSMLSSDDKSHEEILDTLNLKSEQNALEVANKLEAASFAWREKLTKQVSGSSPVRTSWSFLKDPVSEIDKRELHLEQAELLLQALKSRFPNLPQTFLNAAKVKYGKDVGLAIMEAYSRVLANLAFSILSRIGEILQEDVPSSFSSPSTAYHFPGSSPSWMLTTPSTIIEEKHLPANPLLHRRDADADDGSCSDLESPKANQAATPVKKSASRLWRSGKKSGSRGVLAAQ</sequence>
<keyword evidence="1 2" id="KW-0344">Guanine-nucleotide releasing factor</keyword>
<proteinExistence type="predicted"/>
<keyword evidence="6" id="KW-1185">Reference proteome</keyword>